<dbReference type="InterPro" id="IPR004860">
    <property type="entry name" value="LAGLIDADG_dom"/>
</dbReference>
<evidence type="ECO:0000313" key="2">
    <source>
        <dbReference type="EMBL" id="QCW06844.1"/>
    </source>
</evidence>
<proteinExistence type="predicted"/>
<dbReference type="GeneID" id="40512595"/>
<protein>
    <recommendedName>
        <fullName evidence="1">Homing endonuclease LAGLIDADG domain-containing protein</fullName>
    </recommendedName>
</protein>
<dbReference type="EMBL" id="MK820634">
    <property type="protein sequence ID" value="QCW06844.1"/>
    <property type="molecule type" value="Genomic_DNA"/>
</dbReference>
<sequence>MNNLQFLTENRIDQFNLLLYTIEHNIKKWENLPESTSNYSTIDINDPSGFLNISFFKNWFVGFVCAEGSFFALANDEFMFSISQSNNKYLMQAIHLMFKPSRGIYFNEKTKSSLVRMSSIADIQKVINFFSFDDNYPLLGYKKEQYLAWLREMRKSKRYENLMYP</sequence>
<dbReference type="Pfam" id="PF00961">
    <property type="entry name" value="LAGLIDADG_1"/>
    <property type="match status" value="1"/>
</dbReference>
<dbReference type="GO" id="GO:0004519">
    <property type="term" value="F:endonuclease activity"/>
    <property type="evidence" value="ECO:0007669"/>
    <property type="project" value="InterPro"/>
</dbReference>
<dbReference type="InterPro" id="IPR051289">
    <property type="entry name" value="LAGLIDADG_Endonuclease"/>
</dbReference>
<dbReference type="GO" id="GO:0005739">
    <property type="term" value="C:mitochondrion"/>
    <property type="evidence" value="ECO:0007669"/>
    <property type="project" value="UniProtKB-ARBA"/>
</dbReference>
<keyword evidence="2" id="KW-0496">Mitochondrion</keyword>
<reference evidence="2" key="1">
    <citation type="submission" date="2019-04" db="EMBL/GenBank/DDBJ databases">
        <authorList>
            <person name="Yu Z."/>
            <person name="Deng C."/>
        </authorList>
    </citation>
    <scope>NUCLEOTIDE SEQUENCE</scope>
</reference>
<dbReference type="SUPFAM" id="SSF55608">
    <property type="entry name" value="Homing endonucleases"/>
    <property type="match status" value="1"/>
</dbReference>
<name>A0A4Y5MUZ4_9PEZI</name>
<feature type="domain" description="Homing endonuclease LAGLIDADG" evidence="1">
    <location>
        <begin position="61"/>
        <end position="150"/>
    </location>
</feature>
<organism evidence="2">
    <name type="scientific">Dactylella tenuis</name>
    <dbReference type="NCBI Taxonomy" id="383872"/>
    <lineage>
        <taxon>Eukaryota</taxon>
        <taxon>Fungi</taxon>
        <taxon>Dikarya</taxon>
        <taxon>Ascomycota</taxon>
        <taxon>Pezizomycotina</taxon>
        <taxon>Orbiliomycetes</taxon>
        <taxon>Orbiliales</taxon>
        <taxon>Orbiliaceae</taxon>
        <taxon>Dactylella</taxon>
    </lineage>
</organism>
<gene>
    <name evidence="2" type="primary">orf165</name>
</gene>
<evidence type="ECO:0000259" key="1">
    <source>
        <dbReference type="Pfam" id="PF00961"/>
    </source>
</evidence>
<dbReference type="PANTHER" id="PTHR36181:SF2">
    <property type="entry name" value="INTRON-ENCODED ENDONUCLEASE AI3-RELATED"/>
    <property type="match status" value="1"/>
</dbReference>
<dbReference type="Gene3D" id="3.10.28.10">
    <property type="entry name" value="Homing endonucleases"/>
    <property type="match status" value="1"/>
</dbReference>
<dbReference type="PANTHER" id="PTHR36181">
    <property type="entry name" value="INTRON-ENCODED ENDONUCLEASE AI3-RELATED"/>
    <property type="match status" value="1"/>
</dbReference>
<dbReference type="InterPro" id="IPR027434">
    <property type="entry name" value="Homing_endonucl"/>
</dbReference>
<dbReference type="RefSeq" id="YP_009663706.1">
    <property type="nucleotide sequence ID" value="NC_042947.1"/>
</dbReference>
<accession>A0A4Y5MUZ4</accession>
<geneLocation type="mitochondrion" evidence="2"/>
<dbReference type="AlphaFoldDB" id="A0A4Y5MUZ4"/>